<evidence type="ECO:0000256" key="1">
    <source>
        <dbReference type="SAM" id="Phobius"/>
    </source>
</evidence>
<dbReference type="Pfam" id="PF06612">
    <property type="entry name" value="DUF1146"/>
    <property type="match status" value="1"/>
</dbReference>
<proteinExistence type="predicted"/>
<keyword evidence="1" id="KW-0472">Membrane</keyword>
<evidence type="ECO:0000313" key="2">
    <source>
        <dbReference type="EMBL" id="RNB82059.1"/>
    </source>
</evidence>
<dbReference type="EMBL" id="RHHQ01000021">
    <property type="protein sequence ID" value="RNB82059.1"/>
    <property type="molecule type" value="Genomic_DNA"/>
</dbReference>
<gene>
    <name evidence="2" type="ORF">EDM56_24670</name>
</gene>
<accession>A0A3M8D2Y4</accession>
<reference evidence="2 3" key="1">
    <citation type="submission" date="2018-10" db="EMBL/GenBank/DDBJ databases">
        <title>Phylogenomics of Brevibacillus.</title>
        <authorList>
            <person name="Dunlap C."/>
        </authorList>
    </citation>
    <scope>NUCLEOTIDE SEQUENCE [LARGE SCALE GENOMIC DNA]</scope>
    <source>
        <strain evidence="2 3">JCM 15716</strain>
    </source>
</reference>
<comment type="caution">
    <text evidence="2">The sequence shown here is derived from an EMBL/GenBank/DDBJ whole genome shotgun (WGS) entry which is preliminary data.</text>
</comment>
<keyword evidence="3" id="KW-1185">Reference proteome</keyword>
<protein>
    <submittedName>
        <fullName evidence="2">DUF1146 domain-containing protein</fullName>
    </submittedName>
</protein>
<dbReference type="RefSeq" id="WP_122920593.1">
    <property type="nucleotide sequence ID" value="NZ_RHHQ01000021.1"/>
</dbReference>
<dbReference type="InterPro" id="IPR009526">
    <property type="entry name" value="DUF1146"/>
</dbReference>
<dbReference type="NCBIfam" id="TIGR02327">
    <property type="entry name" value="int_mem_ywzB"/>
    <property type="match status" value="1"/>
</dbReference>
<dbReference type="Proteomes" id="UP000271031">
    <property type="component" value="Unassembled WGS sequence"/>
</dbReference>
<dbReference type="AlphaFoldDB" id="A0A3M8D2Y4"/>
<sequence length="76" mass="8349">MGSLATTGLLNIIVSIICIAASWWALQSFRFDLFVKKANSAQSKLLQILLSIVIGSGVARFLMEYLASSLLLRDLF</sequence>
<evidence type="ECO:0000313" key="3">
    <source>
        <dbReference type="Proteomes" id="UP000271031"/>
    </source>
</evidence>
<organism evidence="2 3">
    <name type="scientific">Brevibacillus fluminis</name>
    <dbReference type="NCBI Taxonomy" id="511487"/>
    <lineage>
        <taxon>Bacteria</taxon>
        <taxon>Bacillati</taxon>
        <taxon>Bacillota</taxon>
        <taxon>Bacilli</taxon>
        <taxon>Bacillales</taxon>
        <taxon>Paenibacillaceae</taxon>
        <taxon>Brevibacillus</taxon>
    </lineage>
</organism>
<dbReference type="OrthoDB" id="1651016at2"/>
<keyword evidence="1" id="KW-0812">Transmembrane</keyword>
<feature type="transmembrane region" description="Helical" evidence="1">
    <location>
        <begin position="7"/>
        <end position="25"/>
    </location>
</feature>
<feature type="transmembrane region" description="Helical" evidence="1">
    <location>
        <begin position="45"/>
        <end position="63"/>
    </location>
</feature>
<keyword evidence="1" id="KW-1133">Transmembrane helix</keyword>
<name>A0A3M8D2Y4_9BACL</name>